<gene>
    <name evidence="2" type="ORF">J5X75_28720</name>
</gene>
<reference evidence="2 3" key="1">
    <citation type="submission" date="2021-03" db="EMBL/GenBank/DDBJ databases">
        <title>Actinoplanes flavus sp. nov., a novel actinomycete isolated from Coconut Palm rhizosphere soil.</title>
        <authorList>
            <person name="Luo X."/>
        </authorList>
    </citation>
    <scope>NUCLEOTIDE SEQUENCE [LARGE SCALE GENOMIC DNA]</scope>
    <source>
        <strain evidence="2 3">NEAU-H7</strain>
    </source>
</reference>
<feature type="domain" description="DUF1023" evidence="1">
    <location>
        <begin position="144"/>
        <end position="315"/>
    </location>
</feature>
<dbReference type="EMBL" id="JAGFNS010000021">
    <property type="protein sequence ID" value="MBO3741499.1"/>
    <property type="molecule type" value="Genomic_DNA"/>
</dbReference>
<dbReference type="InterPro" id="IPR010427">
    <property type="entry name" value="DUF1023"/>
</dbReference>
<evidence type="ECO:0000259" key="1">
    <source>
        <dbReference type="Pfam" id="PF06259"/>
    </source>
</evidence>
<dbReference type="Pfam" id="PF06259">
    <property type="entry name" value="Abhydrolase_8"/>
    <property type="match status" value="1"/>
</dbReference>
<evidence type="ECO:0000313" key="2">
    <source>
        <dbReference type="EMBL" id="MBO3741499.1"/>
    </source>
</evidence>
<keyword evidence="3" id="KW-1185">Reference proteome</keyword>
<dbReference type="Proteomes" id="UP000679690">
    <property type="component" value="Unassembled WGS sequence"/>
</dbReference>
<name>A0ABS3USD8_9ACTN</name>
<sequence length="402" mass="42856">MRAIRLDQDTRAVLQAGMPAIGSGFTTGGSTMAQCMIDPTGKTPAQIHQWWDGLSRWQQDQLITDFPAQVGALDGVPADDRDKANRLALHQQKQAVVDLLAAGHGDQYELREQLQRITKVEQTLQRLGDRGYLLMVDTEAYDGHGKVAIAVGNPDTARHTGVWVPGLSTTMYGSMDGNIDRVMRINAAADRLTDGRSGDVSTVYWLGYDAPDLDNTSVLGNSRSESGRDPYLGFMNGLRATHEGDPTHLVAMGHSYGSTVIGEAAATGNLPADDIVVAGSPGMHVDSADRLLDDPRHVWAGASDSDPVADTPMISTSDRIALGLTNPSLGLTAWGLESAADASHGAAPTTDGFGANTWKADTDGHTGYWEPASDSLNNQARVLAGRYDRVTLENGEAPENIP</sequence>
<organism evidence="2 3">
    <name type="scientific">Actinoplanes flavus</name>
    <dbReference type="NCBI Taxonomy" id="2820290"/>
    <lineage>
        <taxon>Bacteria</taxon>
        <taxon>Bacillati</taxon>
        <taxon>Actinomycetota</taxon>
        <taxon>Actinomycetes</taxon>
        <taxon>Micromonosporales</taxon>
        <taxon>Micromonosporaceae</taxon>
        <taxon>Actinoplanes</taxon>
    </lineage>
</organism>
<dbReference type="InterPro" id="IPR029058">
    <property type="entry name" value="AB_hydrolase_fold"/>
</dbReference>
<proteinExistence type="predicted"/>
<protein>
    <recommendedName>
        <fullName evidence="1">DUF1023 domain-containing protein</fullName>
    </recommendedName>
</protein>
<dbReference type="SUPFAM" id="SSF53474">
    <property type="entry name" value="alpha/beta-Hydrolases"/>
    <property type="match status" value="1"/>
</dbReference>
<evidence type="ECO:0000313" key="3">
    <source>
        <dbReference type="Proteomes" id="UP000679690"/>
    </source>
</evidence>
<accession>A0ABS3USD8</accession>
<comment type="caution">
    <text evidence="2">The sequence shown here is derived from an EMBL/GenBank/DDBJ whole genome shotgun (WGS) entry which is preliminary data.</text>
</comment>